<dbReference type="GO" id="GO:0005886">
    <property type="term" value="C:plasma membrane"/>
    <property type="evidence" value="ECO:0007669"/>
    <property type="project" value="TreeGrafter"/>
</dbReference>
<reference evidence="16 17" key="1">
    <citation type="journal article" date="2019" name="Mol. Ecol. Resour.">
        <title>Improving Illumina assemblies with Hi-C and long reads: an example with the North African dromedary.</title>
        <authorList>
            <person name="Elbers J.P."/>
            <person name="Rogers M.F."/>
            <person name="Perelman P.L."/>
            <person name="Proskuryakova A.A."/>
            <person name="Serdyukova N.A."/>
            <person name="Johnson W.E."/>
            <person name="Horin P."/>
            <person name="Corander J."/>
            <person name="Murphy D."/>
            <person name="Burger P.A."/>
        </authorList>
    </citation>
    <scope>NUCLEOTIDE SEQUENCE [LARGE SCALE GENOMIC DNA]</scope>
    <source>
        <strain evidence="16">Drom800</strain>
        <tissue evidence="16">Blood</tissue>
    </source>
</reference>
<evidence type="ECO:0000256" key="10">
    <source>
        <dbReference type="ARBA" id="ARBA00023319"/>
    </source>
</evidence>
<dbReference type="Pfam" id="PF07686">
    <property type="entry name" value="V-set"/>
    <property type="match status" value="1"/>
</dbReference>
<evidence type="ECO:0000256" key="1">
    <source>
        <dbReference type="ARBA" id="ARBA00004479"/>
    </source>
</evidence>
<dbReference type="GO" id="GO:0033691">
    <property type="term" value="F:sialic acid binding"/>
    <property type="evidence" value="ECO:0007669"/>
    <property type="project" value="TreeGrafter"/>
</dbReference>
<evidence type="ECO:0000313" key="17">
    <source>
        <dbReference type="Proteomes" id="UP000299084"/>
    </source>
</evidence>
<evidence type="ECO:0000256" key="7">
    <source>
        <dbReference type="ARBA" id="ARBA00023136"/>
    </source>
</evidence>
<dbReference type="GO" id="GO:0007155">
    <property type="term" value="P:cell adhesion"/>
    <property type="evidence" value="ECO:0007669"/>
    <property type="project" value="UniProtKB-KW"/>
</dbReference>
<keyword evidence="2 13" id="KW-0812">Transmembrane</keyword>
<keyword evidence="8" id="KW-1015">Disulfide bond</keyword>
<keyword evidence="6 13" id="KW-1133">Transmembrane helix</keyword>
<evidence type="ECO:0000256" key="2">
    <source>
        <dbReference type="ARBA" id="ARBA00022692"/>
    </source>
</evidence>
<accession>A0A5N4DVA3</accession>
<evidence type="ECO:0000313" key="16">
    <source>
        <dbReference type="EMBL" id="KAB1275065.1"/>
    </source>
</evidence>
<dbReference type="InterPro" id="IPR003599">
    <property type="entry name" value="Ig_sub"/>
</dbReference>
<keyword evidence="5" id="KW-0130">Cell adhesion</keyword>
<feature type="compositionally biased region" description="Polar residues" evidence="12">
    <location>
        <begin position="498"/>
        <end position="511"/>
    </location>
</feature>
<keyword evidence="10" id="KW-0393">Immunoglobulin domain</keyword>
<dbReference type="Pfam" id="PF13927">
    <property type="entry name" value="Ig_3"/>
    <property type="match status" value="1"/>
</dbReference>
<keyword evidence="9" id="KW-0325">Glycoprotein</keyword>
<dbReference type="SUPFAM" id="SSF48726">
    <property type="entry name" value="Immunoglobulin"/>
    <property type="match status" value="4"/>
</dbReference>
<comment type="similarity">
    <text evidence="11">Belongs to the immunoglobulin superfamily. SIGLEC (sialic acid binding Ig-like lectin) family.</text>
</comment>
<evidence type="ECO:0000256" key="8">
    <source>
        <dbReference type="ARBA" id="ARBA00023157"/>
    </source>
</evidence>
<dbReference type="SMART" id="SM00409">
    <property type="entry name" value="IG"/>
    <property type="match status" value="3"/>
</dbReference>
<feature type="domain" description="Ig-like" evidence="15">
    <location>
        <begin position="150"/>
        <end position="233"/>
    </location>
</feature>
<feature type="domain" description="Ig-like" evidence="15">
    <location>
        <begin position="255"/>
        <end position="335"/>
    </location>
</feature>
<evidence type="ECO:0000256" key="11">
    <source>
        <dbReference type="ARBA" id="ARBA00038361"/>
    </source>
</evidence>
<dbReference type="InterPro" id="IPR051036">
    <property type="entry name" value="SIGLEC"/>
</dbReference>
<evidence type="ECO:0000256" key="12">
    <source>
        <dbReference type="SAM" id="MobiDB-lite"/>
    </source>
</evidence>
<dbReference type="GO" id="GO:0030246">
    <property type="term" value="F:carbohydrate binding"/>
    <property type="evidence" value="ECO:0007669"/>
    <property type="project" value="UniProtKB-KW"/>
</dbReference>
<feature type="signal peptide" evidence="14">
    <location>
        <begin position="1"/>
        <end position="21"/>
    </location>
</feature>
<evidence type="ECO:0000256" key="5">
    <source>
        <dbReference type="ARBA" id="ARBA00022889"/>
    </source>
</evidence>
<evidence type="ECO:0000259" key="15">
    <source>
        <dbReference type="PROSITE" id="PS50835"/>
    </source>
</evidence>
<feature type="region of interest" description="Disordered" evidence="12">
    <location>
        <begin position="489"/>
        <end position="521"/>
    </location>
</feature>
<dbReference type="InterPro" id="IPR007110">
    <property type="entry name" value="Ig-like_dom"/>
</dbReference>
<keyword evidence="4 16" id="KW-0430">Lectin</keyword>
<comment type="subcellular location">
    <subcellularLocation>
        <location evidence="1">Membrane</location>
        <topology evidence="1">Single-pass type I membrane protein</topology>
    </subcellularLocation>
</comment>
<proteinExistence type="inferred from homology"/>
<dbReference type="InterPro" id="IPR036179">
    <property type="entry name" value="Ig-like_dom_sf"/>
</dbReference>
<dbReference type="InterPro" id="IPR013106">
    <property type="entry name" value="Ig_V-set"/>
</dbReference>
<keyword evidence="17" id="KW-1185">Reference proteome</keyword>
<evidence type="ECO:0000256" key="13">
    <source>
        <dbReference type="SAM" id="Phobius"/>
    </source>
</evidence>
<name>A0A5N4DVA3_CAMDR</name>
<dbReference type="EMBL" id="JWIN03000009">
    <property type="protein sequence ID" value="KAB1275065.1"/>
    <property type="molecule type" value="Genomic_DNA"/>
</dbReference>
<evidence type="ECO:0000256" key="6">
    <source>
        <dbReference type="ARBA" id="ARBA00022989"/>
    </source>
</evidence>
<dbReference type="InterPro" id="IPR013783">
    <property type="entry name" value="Ig-like_fold"/>
</dbReference>
<dbReference type="Proteomes" id="UP000299084">
    <property type="component" value="Unassembled WGS sequence"/>
</dbReference>
<dbReference type="PROSITE" id="PS50835">
    <property type="entry name" value="IG_LIKE"/>
    <property type="match status" value="2"/>
</dbReference>
<dbReference type="FunFam" id="2.60.40.10:FF:000829">
    <property type="entry name" value="Sialic acid-binding Ig-like lectin 8"/>
    <property type="match status" value="1"/>
</dbReference>
<evidence type="ECO:0000256" key="14">
    <source>
        <dbReference type="SAM" id="SignalP"/>
    </source>
</evidence>
<feature type="chain" id="PRO_5024412309" evidence="14">
    <location>
        <begin position="22"/>
        <end position="561"/>
    </location>
</feature>
<dbReference type="Gene3D" id="2.60.40.10">
    <property type="entry name" value="Immunoglobulins"/>
    <property type="match status" value="3"/>
</dbReference>
<keyword evidence="7 13" id="KW-0472">Membrane</keyword>
<evidence type="ECO:0000256" key="4">
    <source>
        <dbReference type="ARBA" id="ARBA00022734"/>
    </source>
</evidence>
<dbReference type="PANTHER" id="PTHR12035:SF139">
    <property type="entry name" value="IG-LIKE DOMAIN-CONTAINING PROTEIN"/>
    <property type="match status" value="1"/>
</dbReference>
<feature type="transmembrane region" description="Helical" evidence="13">
    <location>
        <begin position="453"/>
        <end position="475"/>
    </location>
</feature>
<evidence type="ECO:0000256" key="9">
    <source>
        <dbReference type="ARBA" id="ARBA00023180"/>
    </source>
</evidence>
<evidence type="ECO:0000256" key="3">
    <source>
        <dbReference type="ARBA" id="ARBA00022729"/>
    </source>
</evidence>
<gene>
    <name evidence="16" type="ORF">Cadr_000012100</name>
</gene>
<dbReference type="PANTHER" id="PTHR12035">
    <property type="entry name" value="SIALIC ACID BINDING IMMUNOGLOBULIN-LIKE LECTIN"/>
    <property type="match status" value="1"/>
</dbReference>
<dbReference type="SMART" id="SM00408">
    <property type="entry name" value="IGc2"/>
    <property type="match status" value="1"/>
</dbReference>
<dbReference type="AlphaFoldDB" id="A0A5N4DVA3"/>
<dbReference type="STRING" id="9838.ENSCDRP00005023210"/>
<comment type="caution">
    <text evidence="16">The sequence shown here is derived from an EMBL/GenBank/DDBJ whole genome shotgun (WGS) entry which is preliminary data.</text>
</comment>
<keyword evidence="3 14" id="KW-0732">Signal</keyword>
<dbReference type="InterPro" id="IPR003598">
    <property type="entry name" value="Ig_sub2"/>
</dbReference>
<protein>
    <submittedName>
        <fullName evidence="16">Sialic acid-binding Ig-like lectin 5</fullName>
    </submittedName>
</protein>
<dbReference type="FunFam" id="2.60.40.10:FF:000912">
    <property type="entry name" value="Myeloid cell surface antigen CD33"/>
    <property type="match status" value="1"/>
</dbReference>
<organism evidence="16 17">
    <name type="scientific">Camelus dromedarius</name>
    <name type="common">Dromedary</name>
    <name type="synonym">Arabian camel</name>
    <dbReference type="NCBI Taxonomy" id="9838"/>
    <lineage>
        <taxon>Eukaryota</taxon>
        <taxon>Metazoa</taxon>
        <taxon>Chordata</taxon>
        <taxon>Craniata</taxon>
        <taxon>Vertebrata</taxon>
        <taxon>Euteleostomi</taxon>
        <taxon>Mammalia</taxon>
        <taxon>Eutheria</taxon>
        <taxon>Laurasiatheria</taxon>
        <taxon>Artiodactyla</taxon>
        <taxon>Tylopoda</taxon>
        <taxon>Camelidae</taxon>
        <taxon>Camelus</taxon>
    </lineage>
</organism>
<sequence length="561" mass="61602">MILTPEMLRLLLPLLWAGSLALYDVHRLEVQESVAVQEGLCVHVPCSFQPWGYRASSKPVYGYWFREGASVFQDAPVATNNPDREVLRETRDRFHLLGDPWNNDCSLDIRDAQRGDTGTYFFRVDGGPFMKYNYKQDQLSVHVMALTQTPDIQVQGTLESGRPRNITCAVPWACERGTPPTFSWTGVAFTSLDPKTPHSSVLTLSPGPQDHGANLTCQVTFPGAGVSVERTIRLNVSYPPQKLTISVLQKDSTGPETLGNSSSLPVQEGQPLRLDCVANSNPPAMMSWKRGSLTLSPTNSSNPGVLELPQVELGDHGKYVCRAWQLLGSKEASLSLIVKKTPQLFGPSCSWEDEGLHCSCSARSQRPCSLRWRLGEGLLEENLSNASFKVTSSSSEPWTNSSLSLSEGLSANLRLSCEAQNAHGKQSVRILLLPGLGTMKGWRPGPRTGVVPGAIGGAGVTALLALCLCLVFFLVKIYRKKSTEKTLSRDGVHPALSPVSQGHLNESWSDSPSDHWTPAPAAATSEKDQELCYANLDFQGWRSHNFQHQETTEYSEIQIRK</sequence>